<dbReference type="GO" id="GO:0003676">
    <property type="term" value="F:nucleic acid binding"/>
    <property type="evidence" value="ECO:0007669"/>
    <property type="project" value="InterPro"/>
</dbReference>
<dbReference type="Gene3D" id="3.30.420.10">
    <property type="entry name" value="Ribonuclease H-like superfamily/Ribonuclease H"/>
    <property type="match status" value="1"/>
</dbReference>
<feature type="domain" description="Integrase catalytic" evidence="1">
    <location>
        <begin position="1"/>
        <end position="130"/>
    </location>
</feature>
<reference evidence="3" key="1">
    <citation type="submission" date="2019-12" db="UniProtKB">
        <authorList>
            <consortium name="WormBaseParasite"/>
        </authorList>
    </citation>
    <scope>IDENTIFICATION</scope>
</reference>
<protein>
    <submittedName>
        <fullName evidence="3">Integrase catalytic domain-containing protein</fullName>
    </submittedName>
</protein>
<dbReference type="InterPro" id="IPR036397">
    <property type="entry name" value="RNaseH_sf"/>
</dbReference>
<dbReference type="PROSITE" id="PS50994">
    <property type="entry name" value="INTEGRASE"/>
    <property type="match status" value="1"/>
</dbReference>
<evidence type="ECO:0000313" key="2">
    <source>
        <dbReference type="Proteomes" id="UP000046395"/>
    </source>
</evidence>
<dbReference type="GO" id="GO:0015074">
    <property type="term" value="P:DNA integration"/>
    <property type="evidence" value="ECO:0007669"/>
    <property type="project" value="InterPro"/>
</dbReference>
<evidence type="ECO:0000259" key="1">
    <source>
        <dbReference type="PROSITE" id="PS50994"/>
    </source>
</evidence>
<dbReference type="Pfam" id="PF22938">
    <property type="entry name" value="Integrase_p58_C"/>
    <property type="match status" value="1"/>
</dbReference>
<evidence type="ECO:0000313" key="3">
    <source>
        <dbReference type="WBParaSite" id="TMUE_2000006014.1"/>
    </source>
</evidence>
<dbReference type="WBParaSite" id="TMUE_2000006014.1">
    <property type="protein sequence ID" value="TMUE_2000006014.1"/>
    <property type="gene ID" value="WBGene00299410"/>
</dbReference>
<dbReference type="Pfam" id="PF00665">
    <property type="entry name" value="rve"/>
    <property type="match status" value="1"/>
</dbReference>
<dbReference type="PANTHER" id="PTHR37984">
    <property type="entry name" value="PROTEIN CBG26694"/>
    <property type="match status" value="1"/>
</dbReference>
<dbReference type="FunFam" id="3.30.420.10:FF:000032">
    <property type="entry name" value="Retrovirus-related Pol polyprotein from transposon 297-like Protein"/>
    <property type="match status" value="1"/>
</dbReference>
<dbReference type="SUPFAM" id="SSF53098">
    <property type="entry name" value="Ribonuclease H-like"/>
    <property type="match status" value="1"/>
</dbReference>
<dbReference type="Proteomes" id="UP000046395">
    <property type="component" value="Unassembled WGS sequence"/>
</dbReference>
<name>A0A5S6QFQ4_TRIMR</name>
<dbReference type="InterPro" id="IPR001584">
    <property type="entry name" value="Integrase_cat-core"/>
</dbReference>
<organism evidence="2 3">
    <name type="scientific">Trichuris muris</name>
    <name type="common">Mouse whipworm</name>
    <dbReference type="NCBI Taxonomy" id="70415"/>
    <lineage>
        <taxon>Eukaryota</taxon>
        <taxon>Metazoa</taxon>
        <taxon>Ecdysozoa</taxon>
        <taxon>Nematoda</taxon>
        <taxon>Enoplea</taxon>
        <taxon>Dorylaimia</taxon>
        <taxon>Trichinellida</taxon>
        <taxon>Trichuridae</taxon>
        <taxon>Trichuris</taxon>
    </lineage>
</organism>
<accession>A0A5S6QFQ4</accession>
<sequence>MDGFSKFAEAFPIPNQEAGTVTKIIVNEFICRYGVPETIHTDQGAQFESALFQSMCAELGIHKTRTTPYHPSGNGQVERMNRTLGNMLAKSVEENQRQWDLTLPKVMMAYRTSVQSSTRETPYAMVFGEQCRLPEDMFRPQESSILSPKDHVKQLRKALGRVHAVARRRLKEARTCQKQQHDKVSRGKPFTVGRLVFLESSGKARKGQCKKFAQPWMGPFRIIGKPSPLTYRIQHLRNRRDKQTVHFDRLKAWESFPNSLRTEQGRSESFEVCLLSTNLPS</sequence>
<proteinExistence type="predicted"/>
<keyword evidence="2" id="KW-1185">Reference proteome</keyword>
<dbReference type="InterPro" id="IPR012337">
    <property type="entry name" value="RNaseH-like_sf"/>
</dbReference>
<dbReference type="AlphaFoldDB" id="A0A5S6QFQ4"/>
<dbReference type="PANTHER" id="PTHR37984:SF5">
    <property type="entry name" value="PROTEIN NYNRIN-LIKE"/>
    <property type="match status" value="1"/>
</dbReference>
<dbReference type="STRING" id="70415.A0A5S6QFQ4"/>
<dbReference type="InterPro" id="IPR050951">
    <property type="entry name" value="Retrovirus_Pol_polyprotein"/>
</dbReference>
<dbReference type="InterPro" id="IPR054465">
    <property type="entry name" value="Integrase_p58-like_C"/>
</dbReference>